<keyword evidence="5 6" id="KW-0472">Membrane</keyword>
<feature type="transmembrane region" description="Helical" evidence="6">
    <location>
        <begin position="95"/>
        <end position="115"/>
    </location>
</feature>
<keyword evidence="6" id="KW-1003">Cell membrane</keyword>
<comment type="caution">
    <text evidence="7">The sequence shown here is derived from an EMBL/GenBank/DDBJ whole genome shotgun (WGS) entry which is preliminary data.</text>
</comment>
<sequence>ATFAVIGLISGFMSGLFGVGGGTVIVPLLVMIALFSQKVAAGTSGASIVVTAAIGVIAYAAQNEVDWIAGLLLAAGGIAGAQIGAHLLHVIRETIVRWIFVGFIGLMIAMLLLVVPDRGADVPLNLWLGAALVGIGVVTGILSGLIGVGGGVIIVPALIILFGTSDLVAKGTSLLMMIPTTISGALRNARNGNVDFVAAGTVAAGTLITTPLGVIVAAALDPATANLLFIAFLVVIGVQMAFKAVRGRRSS</sequence>
<reference evidence="7" key="1">
    <citation type="journal article" date="2021" name="PeerJ">
        <title>Extensive microbial diversity within the chicken gut microbiome revealed by metagenomics and culture.</title>
        <authorList>
            <person name="Gilroy R."/>
            <person name="Ravi A."/>
            <person name="Getino M."/>
            <person name="Pursley I."/>
            <person name="Horton D.L."/>
            <person name="Alikhan N.F."/>
            <person name="Baker D."/>
            <person name="Gharbi K."/>
            <person name="Hall N."/>
            <person name="Watson M."/>
            <person name="Adriaenssens E.M."/>
            <person name="Foster-Nyarko E."/>
            <person name="Jarju S."/>
            <person name="Secka A."/>
            <person name="Antonio M."/>
            <person name="Oren A."/>
            <person name="Chaudhuri R.R."/>
            <person name="La Ragione R."/>
            <person name="Hildebrand F."/>
            <person name="Pallen M.J."/>
        </authorList>
    </citation>
    <scope>NUCLEOTIDE SEQUENCE</scope>
    <source>
        <strain evidence="7">ChiHjej8B7-3636</strain>
    </source>
</reference>
<evidence type="ECO:0000256" key="6">
    <source>
        <dbReference type="RuleBase" id="RU363041"/>
    </source>
</evidence>
<dbReference type="PANTHER" id="PTHR43701:SF2">
    <property type="entry name" value="MEMBRANE TRANSPORTER PROTEIN YJNA-RELATED"/>
    <property type="match status" value="1"/>
</dbReference>
<evidence type="ECO:0000256" key="2">
    <source>
        <dbReference type="ARBA" id="ARBA00009142"/>
    </source>
</evidence>
<dbReference type="InterPro" id="IPR051598">
    <property type="entry name" value="TSUP/Inactive_protease-like"/>
</dbReference>
<comment type="subcellular location">
    <subcellularLocation>
        <location evidence="6">Cell membrane</location>
        <topology evidence="6">Multi-pass membrane protein</topology>
    </subcellularLocation>
    <subcellularLocation>
        <location evidence="1">Membrane</location>
        <topology evidence="1">Multi-pass membrane protein</topology>
    </subcellularLocation>
</comment>
<dbReference type="PANTHER" id="PTHR43701">
    <property type="entry name" value="MEMBRANE TRANSPORTER PROTEIN MJ0441-RELATED"/>
    <property type="match status" value="1"/>
</dbReference>
<accession>A0A9D2H610</accession>
<evidence type="ECO:0000313" key="7">
    <source>
        <dbReference type="EMBL" id="HJA04587.1"/>
    </source>
</evidence>
<gene>
    <name evidence="7" type="ORF">H9800_06960</name>
</gene>
<reference evidence="7" key="2">
    <citation type="submission" date="2021-04" db="EMBL/GenBank/DDBJ databases">
        <authorList>
            <person name="Gilroy R."/>
        </authorList>
    </citation>
    <scope>NUCLEOTIDE SEQUENCE</scope>
    <source>
        <strain evidence="7">ChiHjej8B7-3636</strain>
    </source>
</reference>
<dbReference type="Pfam" id="PF01925">
    <property type="entry name" value="TauE"/>
    <property type="match status" value="1"/>
</dbReference>
<dbReference type="AlphaFoldDB" id="A0A9D2H610"/>
<dbReference type="GO" id="GO:0005886">
    <property type="term" value="C:plasma membrane"/>
    <property type="evidence" value="ECO:0007669"/>
    <property type="project" value="UniProtKB-SubCell"/>
</dbReference>
<dbReference type="InterPro" id="IPR002781">
    <property type="entry name" value="TM_pro_TauE-like"/>
</dbReference>
<evidence type="ECO:0000256" key="5">
    <source>
        <dbReference type="ARBA" id="ARBA00023136"/>
    </source>
</evidence>
<feature type="transmembrane region" description="Helical" evidence="6">
    <location>
        <begin position="6"/>
        <end position="32"/>
    </location>
</feature>
<feature type="transmembrane region" description="Helical" evidence="6">
    <location>
        <begin position="127"/>
        <end position="160"/>
    </location>
</feature>
<feature type="transmembrane region" description="Helical" evidence="6">
    <location>
        <begin position="67"/>
        <end position="88"/>
    </location>
</feature>
<evidence type="ECO:0000313" key="8">
    <source>
        <dbReference type="Proteomes" id="UP000824220"/>
    </source>
</evidence>
<proteinExistence type="inferred from homology"/>
<evidence type="ECO:0000256" key="4">
    <source>
        <dbReference type="ARBA" id="ARBA00022989"/>
    </source>
</evidence>
<evidence type="ECO:0000256" key="1">
    <source>
        <dbReference type="ARBA" id="ARBA00004141"/>
    </source>
</evidence>
<dbReference type="EMBL" id="DXAM01000095">
    <property type="protein sequence ID" value="HJA04587.1"/>
    <property type="molecule type" value="Genomic_DNA"/>
</dbReference>
<dbReference type="Proteomes" id="UP000824220">
    <property type="component" value="Unassembled WGS sequence"/>
</dbReference>
<protein>
    <recommendedName>
        <fullName evidence="6">Probable membrane transporter protein</fullName>
    </recommendedName>
</protein>
<evidence type="ECO:0000256" key="3">
    <source>
        <dbReference type="ARBA" id="ARBA00022692"/>
    </source>
</evidence>
<organism evidence="7 8">
    <name type="scientific">Candidatus Microbacterium stercoravium</name>
    <dbReference type="NCBI Taxonomy" id="2838697"/>
    <lineage>
        <taxon>Bacteria</taxon>
        <taxon>Bacillati</taxon>
        <taxon>Actinomycetota</taxon>
        <taxon>Actinomycetes</taxon>
        <taxon>Micrococcales</taxon>
        <taxon>Microbacteriaceae</taxon>
        <taxon>Microbacterium</taxon>
    </lineage>
</organism>
<feature type="non-terminal residue" evidence="7">
    <location>
        <position position="1"/>
    </location>
</feature>
<feature type="transmembrane region" description="Helical" evidence="6">
    <location>
        <begin position="39"/>
        <end position="61"/>
    </location>
</feature>
<name>A0A9D2H610_9MICO</name>
<keyword evidence="4 6" id="KW-1133">Transmembrane helix</keyword>
<keyword evidence="3 6" id="KW-0812">Transmembrane</keyword>
<feature type="transmembrane region" description="Helical" evidence="6">
    <location>
        <begin position="196"/>
        <end position="220"/>
    </location>
</feature>
<comment type="similarity">
    <text evidence="2 6">Belongs to the 4-toluene sulfonate uptake permease (TSUP) (TC 2.A.102) family.</text>
</comment>
<feature type="transmembrane region" description="Helical" evidence="6">
    <location>
        <begin position="226"/>
        <end position="245"/>
    </location>
</feature>